<evidence type="ECO:0000256" key="3">
    <source>
        <dbReference type="ARBA" id="ARBA00023125"/>
    </source>
</evidence>
<dbReference type="SMART" id="SM00398">
    <property type="entry name" value="HMG"/>
    <property type="match status" value="2"/>
</dbReference>
<evidence type="ECO:0000256" key="2">
    <source>
        <dbReference type="ARBA" id="ARBA00008774"/>
    </source>
</evidence>
<feature type="domain" description="HMG box" evidence="7">
    <location>
        <begin position="98"/>
        <end position="166"/>
    </location>
</feature>
<reference evidence="9" key="1">
    <citation type="submission" date="2025-08" db="UniProtKB">
        <authorList>
            <consortium name="RefSeq"/>
        </authorList>
    </citation>
    <scope>IDENTIFICATION</scope>
</reference>
<gene>
    <name evidence="9" type="primary">LOC115214265</name>
</gene>
<accession>A0A6P7SML6</accession>
<dbReference type="FunFam" id="1.10.30.10:FF:000016">
    <property type="entry name" value="FACT complex subunit SSRP1"/>
    <property type="match status" value="1"/>
</dbReference>
<dbReference type="InterPro" id="IPR036910">
    <property type="entry name" value="HMG_box_dom_sf"/>
</dbReference>
<evidence type="ECO:0000313" key="9">
    <source>
        <dbReference type="RefSeq" id="XP_029639268.1"/>
    </source>
</evidence>
<feature type="domain" description="HMG box" evidence="7">
    <location>
        <begin position="9"/>
        <end position="79"/>
    </location>
</feature>
<dbReference type="Pfam" id="PF09011">
    <property type="entry name" value="HMG_box_2"/>
    <property type="match status" value="1"/>
</dbReference>
<feature type="DNA-binding region" description="HMG box" evidence="5">
    <location>
        <begin position="9"/>
        <end position="79"/>
    </location>
</feature>
<protein>
    <submittedName>
        <fullName evidence="9">Glutamic acid-rich protein isoform X1</fullName>
    </submittedName>
</protein>
<dbReference type="PANTHER" id="PTHR48112:SF32">
    <property type="entry name" value="HIGH MOBILITY GROUP PROTEIN B3"/>
    <property type="match status" value="1"/>
</dbReference>
<evidence type="ECO:0000259" key="7">
    <source>
        <dbReference type="PROSITE" id="PS50118"/>
    </source>
</evidence>
<dbReference type="PANTHER" id="PTHR48112">
    <property type="entry name" value="HIGH MOBILITY GROUP PROTEIN DSP1"/>
    <property type="match status" value="1"/>
</dbReference>
<dbReference type="PROSITE" id="PS50118">
    <property type="entry name" value="HMG_BOX_2"/>
    <property type="match status" value="2"/>
</dbReference>
<dbReference type="PRINTS" id="PR00886">
    <property type="entry name" value="HIGHMOBLTY12"/>
</dbReference>
<feature type="region of interest" description="Disordered" evidence="6">
    <location>
        <begin position="259"/>
        <end position="370"/>
    </location>
</feature>
<keyword evidence="4 5" id="KW-0539">Nucleus</keyword>
<feature type="compositionally biased region" description="Acidic residues" evidence="6">
    <location>
        <begin position="273"/>
        <end position="318"/>
    </location>
</feature>
<dbReference type="GO" id="GO:0005634">
    <property type="term" value="C:nucleus"/>
    <property type="evidence" value="ECO:0007669"/>
    <property type="project" value="UniProtKB-SubCell"/>
</dbReference>
<feature type="compositionally biased region" description="Acidic residues" evidence="6">
    <location>
        <begin position="341"/>
        <end position="363"/>
    </location>
</feature>
<evidence type="ECO:0000256" key="5">
    <source>
        <dbReference type="PROSITE-ProRule" id="PRU00267"/>
    </source>
</evidence>
<feature type="DNA-binding region" description="HMG box" evidence="5">
    <location>
        <begin position="98"/>
        <end position="166"/>
    </location>
</feature>
<dbReference type="RefSeq" id="XP_029639268.1">
    <property type="nucleotide sequence ID" value="XM_029783408.2"/>
</dbReference>
<dbReference type="Proteomes" id="UP000515154">
    <property type="component" value="Linkage group LG7"/>
</dbReference>
<dbReference type="GO" id="GO:0003677">
    <property type="term" value="F:DNA binding"/>
    <property type="evidence" value="ECO:0007669"/>
    <property type="project" value="UniProtKB-UniRule"/>
</dbReference>
<keyword evidence="8" id="KW-1185">Reference proteome</keyword>
<dbReference type="AlphaFoldDB" id="A0A6P7SML6"/>
<evidence type="ECO:0000256" key="6">
    <source>
        <dbReference type="SAM" id="MobiDB-lite"/>
    </source>
</evidence>
<proteinExistence type="inferred from homology"/>
<dbReference type="InterPro" id="IPR050342">
    <property type="entry name" value="HMGB"/>
</dbReference>
<dbReference type="CDD" id="cd21978">
    <property type="entry name" value="HMG-box_HMGB_rpt1"/>
    <property type="match status" value="1"/>
</dbReference>
<dbReference type="Gene3D" id="1.10.30.10">
    <property type="entry name" value="High mobility group box domain"/>
    <property type="match status" value="2"/>
</dbReference>
<name>A0A6P7SML6_9MOLL</name>
<evidence type="ECO:0000256" key="1">
    <source>
        <dbReference type="ARBA" id="ARBA00004123"/>
    </source>
</evidence>
<comment type="subcellular location">
    <subcellularLocation>
        <location evidence="1">Nucleus</location>
    </subcellularLocation>
</comment>
<evidence type="ECO:0000256" key="4">
    <source>
        <dbReference type="ARBA" id="ARBA00023242"/>
    </source>
</evidence>
<feature type="region of interest" description="Disordered" evidence="6">
    <location>
        <begin position="195"/>
        <end position="239"/>
    </location>
</feature>
<dbReference type="SUPFAM" id="SSF47095">
    <property type="entry name" value="HMG-box"/>
    <property type="match status" value="2"/>
</dbReference>
<dbReference type="Pfam" id="PF00505">
    <property type="entry name" value="HMG_box"/>
    <property type="match status" value="1"/>
</dbReference>
<keyword evidence="3 5" id="KW-0238">DNA-binding</keyword>
<organism evidence="8 9">
    <name type="scientific">Octopus sinensis</name>
    <name type="common">East Asian common octopus</name>
    <dbReference type="NCBI Taxonomy" id="2607531"/>
    <lineage>
        <taxon>Eukaryota</taxon>
        <taxon>Metazoa</taxon>
        <taxon>Spiralia</taxon>
        <taxon>Lophotrochozoa</taxon>
        <taxon>Mollusca</taxon>
        <taxon>Cephalopoda</taxon>
        <taxon>Coleoidea</taxon>
        <taxon>Octopodiformes</taxon>
        <taxon>Octopoda</taxon>
        <taxon>Incirrata</taxon>
        <taxon>Octopodidae</taxon>
        <taxon>Octopus</taxon>
    </lineage>
</organism>
<comment type="similarity">
    <text evidence="2">Belongs to the HMGB family.</text>
</comment>
<dbReference type="KEGG" id="osn:115214265"/>
<sequence length="393" mass="44491">MGKKADGKPRSRSTSYMFFVKICREEHEKQHPGVKLDFKEFLRKCSERWKDMLPMEKKLFEEMAQKDKIRYDNEMANYVPPPGEIKRKRKQVKDPNAPKRCLSAFFIFCKDHRAKLIEEKPELKVSEVATLLGKMWKLSTPEVKKSYEERAAQDRKRYEKEMIIFRSQQVNVESPKAIIPVPKTTNEEFQPKAKVAKLKPEKSVKPQAPVAVQVKSSPSQPQLPPAKPMVKNAKITDNRTKAAKAQIAAQAARAAQAAQAALAAATAKRVAIESDDESEEEDDGEEGAESEEGEEGSSEAGEESSEEEEEEEGEESEGMAEAVVVKGKAQCKDSVTINADNNDDDEDDDDDGDEDDDDEEEEEERRKRRKMTTIMTTRIMMMRGVMVVIMQVP</sequence>
<dbReference type="FunFam" id="1.10.30.10:FF:000073">
    <property type="entry name" value="High mobility group protein 1 homolog"/>
    <property type="match status" value="1"/>
</dbReference>
<dbReference type="InterPro" id="IPR009071">
    <property type="entry name" value="HMG_box_dom"/>
</dbReference>
<evidence type="ECO:0000313" key="8">
    <source>
        <dbReference type="Proteomes" id="UP000515154"/>
    </source>
</evidence>